<organism evidence="1 2">
    <name type="scientific">Komagataeibacter xylinus NBRC 13693</name>
    <dbReference type="NCBI Taxonomy" id="1234668"/>
    <lineage>
        <taxon>Bacteria</taxon>
        <taxon>Pseudomonadati</taxon>
        <taxon>Pseudomonadota</taxon>
        <taxon>Alphaproteobacteria</taxon>
        <taxon>Acetobacterales</taxon>
        <taxon>Acetobacteraceae</taxon>
        <taxon>Komagataeibacter</taxon>
    </lineage>
</organism>
<accession>A0A0D6Q6X1</accession>
<dbReference type="EMBL" id="BANJ01000005">
    <property type="protein sequence ID" value="GAN98526.1"/>
    <property type="molecule type" value="Genomic_DNA"/>
</dbReference>
<evidence type="ECO:0000313" key="2">
    <source>
        <dbReference type="Proteomes" id="UP000032683"/>
    </source>
</evidence>
<reference evidence="1 2" key="1">
    <citation type="submission" date="2012-11" db="EMBL/GenBank/DDBJ databases">
        <title>Whole genome sequence of Gluconacetobacter xylinus NBRC 13693.</title>
        <authorList>
            <person name="Azuma Y."/>
            <person name="Higashiura N."/>
            <person name="Hirakawa H."/>
            <person name="Matsushita K."/>
        </authorList>
    </citation>
    <scope>NUCLEOTIDE SEQUENCE [LARGE SCALE GENOMIC DNA]</scope>
    <source>
        <strain evidence="1 2">NBRC 13693</strain>
    </source>
</reference>
<comment type="caution">
    <text evidence="1">The sequence shown here is derived from an EMBL/GenBank/DDBJ whole genome shotgun (WGS) entry which is preliminary data.</text>
</comment>
<gene>
    <name evidence="1" type="ORF">Gxy13693_005_007</name>
</gene>
<proteinExistence type="predicted"/>
<name>A0A0D6Q6X1_KOMXY</name>
<dbReference type="Proteomes" id="UP000032683">
    <property type="component" value="Unassembled WGS sequence"/>
</dbReference>
<sequence length="218" mass="23669">MGRRTDDERRVLTSRDTDQEIRGGFFVLRHALVEVARNASAFHTHHHASERPMVGADTWLRASLSDIASSCQRDYVLRGGTMEFESSGTLHILWVRIAVRAGGGHLIFGPKLPDSGLLLVDVTLEEDAPGAVSITFRDVASLSVTYDAETDITLIGLLSGASNELDCNAWAVVRFLGNVCGLPDECSEAIPGQHGGAPLHIRHYTAGETHEICIVVKK</sequence>
<evidence type="ECO:0000313" key="1">
    <source>
        <dbReference type="EMBL" id="GAN98526.1"/>
    </source>
</evidence>
<dbReference type="AlphaFoldDB" id="A0A0D6Q6X1"/>
<protein>
    <submittedName>
        <fullName evidence="1">Uncharacterized protein</fullName>
    </submittedName>
</protein>
<dbReference type="RefSeq" id="WP_048855447.1">
    <property type="nucleotide sequence ID" value="NZ_BANJ01000005.1"/>
</dbReference>